<evidence type="ECO:0000313" key="2">
    <source>
        <dbReference type="EMBL" id="UTD15404.1"/>
    </source>
</evidence>
<evidence type="ECO:0000259" key="1">
    <source>
        <dbReference type="Pfam" id="PF22557"/>
    </source>
</evidence>
<dbReference type="RefSeq" id="WP_253679015.1">
    <property type="nucleotide sequence ID" value="NZ_CP050861.1"/>
</dbReference>
<dbReference type="Pfam" id="PF22557">
    <property type="entry name" value="DuOB"/>
    <property type="match status" value="1"/>
</dbReference>
<evidence type="ECO:0000313" key="3">
    <source>
        <dbReference type="Proteomes" id="UP001056837"/>
    </source>
</evidence>
<organism evidence="2 3">
    <name type="scientific">Tenacibaculum mesophilum</name>
    <dbReference type="NCBI Taxonomy" id="104268"/>
    <lineage>
        <taxon>Bacteria</taxon>
        <taxon>Pseudomonadati</taxon>
        <taxon>Bacteroidota</taxon>
        <taxon>Flavobacteriia</taxon>
        <taxon>Flavobacteriales</taxon>
        <taxon>Flavobacteriaceae</taxon>
        <taxon>Tenacibaculum</taxon>
    </lineage>
</organism>
<accession>A0AAE9SH20</accession>
<dbReference type="EMBL" id="CP050861">
    <property type="protein sequence ID" value="UTD15404.1"/>
    <property type="molecule type" value="Genomic_DNA"/>
</dbReference>
<proteinExistence type="predicted"/>
<gene>
    <name evidence="2" type="ORF">HER15_07970</name>
</gene>
<reference evidence="2" key="1">
    <citation type="submission" date="2020-04" db="EMBL/GenBank/DDBJ databases">
        <title>Tenacibaculum mesophilum bac2.</title>
        <authorList>
            <person name="Li M."/>
        </authorList>
    </citation>
    <scope>NUCLEOTIDE SEQUENCE</scope>
    <source>
        <strain evidence="2">Bac2</strain>
    </source>
</reference>
<feature type="domain" description="Dual OB-containing" evidence="1">
    <location>
        <begin position="1"/>
        <end position="202"/>
    </location>
</feature>
<protein>
    <recommendedName>
        <fullName evidence="1">Dual OB-containing domain-containing protein</fullName>
    </recommendedName>
</protein>
<name>A0AAE9SH20_9FLAO</name>
<dbReference type="AlphaFoldDB" id="A0AAE9SH20"/>
<dbReference type="Proteomes" id="UP001056837">
    <property type="component" value="Chromosome"/>
</dbReference>
<dbReference type="InterPro" id="IPR054335">
    <property type="entry name" value="DuOB_dom"/>
</dbReference>
<sequence length="204" mass="23403">MEVLITSKTQWSNKYCIGALEILTGEYVRLLTSTGGYQPNNSPLQIGDIWDLDYIPDPDRSPHIEDVRVVRRNGFVRNIGNLSQYIIGNCDVWRGDYQSIFDNNLRWTFNGSGYLNSSCNMPTNSVGFWISDQDLELDTINGKLYYVYRRGLLRTDIKLPYKGVGAPIQVIPQGTLIRISLAKWFVPRDINIEERCYAQLSGFY</sequence>